<evidence type="ECO:0000313" key="3">
    <source>
        <dbReference type="Proteomes" id="UP001163846"/>
    </source>
</evidence>
<evidence type="ECO:0000256" key="1">
    <source>
        <dbReference type="SAM" id="MobiDB-lite"/>
    </source>
</evidence>
<name>A0AA38P688_9AGAR</name>
<feature type="region of interest" description="Disordered" evidence="1">
    <location>
        <begin position="165"/>
        <end position="189"/>
    </location>
</feature>
<keyword evidence="3" id="KW-1185">Reference proteome</keyword>
<protein>
    <submittedName>
        <fullName evidence="2">Uncharacterized protein</fullName>
    </submittedName>
</protein>
<reference evidence="2" key="1">
    <citation type="submission" date="2022-08" db="EMBL/GenBank/DDBJ databases">
        <authorList>
            <consortium name="DOE Joint Genome Institute"/>
            <person name="Min B."/>
            <person name="Riley R."/>
            <person name="Sierra-Patev S."/>
            <person name="Naranjo-Ortiz M."/>
            <person name="Looney B."/>
            <person name="Konkel Z."/>
            <person name="Slot J.C."/>
            <person name="Sakamoto Y."/>
            <person name="Steenwyk J.L."/>
            <person name="Rokas A."/>
            <person name="Carro J."/>
            <person name="Camarero S."/>
            <person name="Ferreira P."/>
            <person name="Molpeceres G."/>
            <person name="Ruiz-Duenas F.J."/>
            <person name="Serrano A."/>
            <person name="Henrissat B."/>
            <person name="Drula E."/>
            <person name="Hughes K.W."/>
            <person name="Mata J.L."/>
            <person name="Ishikawa N.K."/>
            <person name="Vargas-Isla R."/>
            <person name="Ushijima S."/>
            <person name="Smith C.A."/>
            <person name="Ahrendt S."/>
            <person name="Andreopoulos W."/>
            <person name="He G."/>
            <person name="Labutti K."/>
            <person name="Lipzen A."/>
            <person name="Ng V."/>
            <person name="Sandor L."/>
            <person name="Barry K."/>
            <person name="Martinez A.T."/>
            <person name="Xiao Y."/>
            <person name="Gibbons J.G."/>
            <person name="Terashima K."/>
            <person name="Hibbett D.S."/>
            <person name="Grigoriev I.V."/>
        </authorList>
    </citation>
    <scope>NUCLEOTIDE SEQUENCE</scope>
    <source>
        <strain evidence="2">TFB9207</strain>
    </source>
</reference>
<organism evidence="2 3">
    <name type="scientific">Lentinula raphanica</name>
    <dbReference type="NCBI Taxonomy" id="153919"/>
    <lineage>
        <taxon>Eukaryota</taxon>
        <taxon>Fungi</taxon>
        <taxon>Dikarya</taxon>
        <taxon>Basidiomycota</taxon>
        <taxon>Agaricomycotina</taxon>
        <taxon>Agaricomycetes</taxon>
        <taxon>Agaricomycetidae</taxon>
        <taxon>Agaricales</taxon>
        <taxon>Marasmiineae</taxon>
        <taxon>Omphalotaceae</taxon>
        <taxon>Lentinula</taxon>
    </lineage>
</organism>
<sequence length="318" mass="35410">MSWPTHSGFNPMYTPYHMMNVPTSAQLGIPFETPTTMALGNTLSQSTHTSIPIPRGTGTWTPNSKGRFGVEHRHHDGSPCTSHCEHEASAIIDQDPHYLRAIGIMKALAVHEYLAARRTGNLDPFGVSKEPEIQGSLYATPSHYIDESMEDRFADRYASSLRRRGIPPGNWRGNGRSHPYTPRTVVRAPPPTKTLEEKVNTAVTKSLTKATRTTARYIPHLGSPDLDPFENGEQRFVAIQNLHYRPGHGPAPGFVWDVDTDGKLQEDRDKLGPRSYDMTEKVEPMPTPGPFTRKARSYPVDEPSARGMIRITESKADS</sequence>
<feature type="compositionally biased region" description="Basic and acidic residues" evidence="1">
    <location>
        <begin position="264"/>
        <end position="283"/>
    </location>
</feature>
<evidence type="ECO:0000313" key="2">
    <source>
        <dbReference type="EMBL" id="KAJ3837078.1"/>
    </source>
</evidence>
<gene>
    <name evidence="2" type="ORF">F5878DRAFT_232874</name>
</gene>
<feature type="region of interest" description="Disordered" evidence="1">
    <location>
        <begin position="264"/>
        <end position="318"/>
    </location>
</feature>
<accession>A0AA38P688</accession>
<proteinExistence type="predicted"/>
<dbReference type="Proteomes" id="UP001163846">
    <property type="component" value="Unassembled WGS sequence"/>
</dbReference>
<dbReference type="EMBL" id="MU806273">
    <property type="protein sequence ID" value="KAJ3837078.1"/>
    <property type="molecule type" value="Genomic_DNA"/>
</dbReference>
<comment type="caution">
    <text evidence="2">The sequence shown here is derived from an EMBL/GenBank/DDBJ whole genome shotgun (WGS) entry which is preliminary data.</text>
</comment>
<dbReference type="AlphaFoldDB" id="A0AA38P688"/>